<dbReference type="AlphaFoldDB" id="A0A1F6DRM5"/>
<sequence length="179" mass="19715">MNILVIYGSLREKSLNKALARALGKNPPEGMTIELAGVGDLPLYNNDMEPTFPKVATDYKVKIRSVDGIIIVTPEYNRSIPGALKNMFDWTSRPYGDNAWKGKLVGVVGAASGNIGTALAQYDVKKVLAYLDAHIMGQPEFYLNGSDKFDADMNLTDEKTKEHVTKYLAAFKAHVEKMS</sequence>
<dbReference type="InterPro" id="IPR050712">
    <property type="entry name" value="NAD(P)H-dep_reductase"/>
</dbReference>
<dbReference type="EMBL" id="MFLH01000038">
    <property type="protein sequence ID" value="OGG64038.1"/>
    <property type="molecule type" value="Genomic_DNA"/>
</dbReference>
<organism evidence="2 3">
    <name type="scientific">Candidatus Kaiserbacteria bacterium RIFCSPHIGHO2_02_FULL_54_11b</name>
    <dbReference type="NCBI Taxonomy" id="1798494"/>
    <lineage>
        <taxon>Bacteria</taxon>
        <taxon>Candidatus Kaiseribacteriota</taxon>
    </lineage>
</organism>
<dbReference type="GO" id="GO:0016491">
    <property type="term" value="F:oxidoreductase activity"/>
    <property type="evidence" value="ECO:0007669"/>
    <property type="project" value="InterPro"/>
</dbReference>
<evidence type="ECO:0000313" key="3">
    <source>
        <dbReference type="Proteomes" id="UP000178328"/>
    </source>
</evidence>
<feature type="domain" description="NADPH-dependent FMN reductase-like" evidence="1">
    <location>
        <begin position="1"/>
        <end position="144"/>
    </location>
</feature>
<reference evidence="2 3" key="1">
    <citation type="journal article" date="2016" name="Nat. Commun.">
        <title>Thousands of microbial genomes shed light on interconnected biogeochemical processes in an aquifer system.</title>
        <authorList>
            <person name="Anantharaman K."/>
            <person name="Brown C.T."/>
            <person name="Hug L.A."/>
            <person name="Sharon I."/>
            <person name="Castelle C.J."/>
            <person name="Probst A.J."/>
            <person name="Thomas B.C."/>
            <person name="Singh A."/>
            <person name="Wilkins M.J."/>
            <person name="Karaoz U."/>
            <person name="Brodie E.L."/>
            <person name="Williams K.H."/>
            <person name="Hubbard S.S."/>
            <person name="Banfield J.F."/>
        </authorList>
    </citation>
    <scope>NUCLEOTIDE SEQUENCE [LARGE SCALE GENOMIC DNA]</scope>
</reference>
<proteinExistence type="predicted"/>
<dbReference type="Proteomes" id="UP000178328">
    <property type="component" value="Unassembled WGS sequence"/>
</dbReference>
<comment type="caution">
    <text evidence="2">The sequence shown here is derived from an EMBL/GenBank/DDBJ whole genome shotgun (WGS) entry which is preliminary data.</text>
</comment>
<evidence type="ECO:0000313" key="2">
    <source>
        <dbReference type="EMBL" id="OGG64038.1"/>
    </source>
</evidence>
<dbReference type="SUPFAM" id="SSF52218">
    <property type="entry name" value="Flavoproteins"/>
    <property type="match status" value="1"/>
</dbReference>
<accession>A0A1F6DRM5</accession>
<dbReference type="GO" id="GO:0005829">
    <property type="term" value="C:cytosol"/>
    <property type="evidence" value="ECO:0007669"/>
    <property type="project" value="TreeGrafter"/>
</dbReference>
<dbReference type="Gene3D" id="3.40.50.360">
    <property type="match status" value="1"/>
</dbReference>
<dbReference type="PANTHER" id="PTHR30543:SF21">
    <property type="entry name" value="NAD(P)H-DEPENDENT FMN REDUCTASE LOT6"/>
    <property type="match status" value="1"/>
</dbReference>
<dbReference type="InterPro" id="IPR005025">
    <property type="entry name" value="FMN_Rdtase-like_dom"/>
</dbReference>
<evidence type="ECO:0000259" key="1">
    <source>
        <dbReference type="Pfam" id="PF03358"/>
    </source>
</evidence>
<name>A0A1F6DRM5_9BACT</name>
<dbReference type="GO" id="GO:0010181">
    <property type="term" value="F:FMN binding"/>
    <property type="evidence" value="ECO:0007669"/>
    <property type="project" value="TreeGrafter"/>
</dbReference>
<protein>
    <recommendedName>
        <fullName evidence="1">NADPH-dependent FMN reductase-like domain-containing protein</fullName>
    </recommendedName>
</protein>
<dbReference type="Pfam" id="PF03358">
    <property type="entry name" value="FMN_red"/>
    <property type="match status" value="1"/>
</dbReference>
<dbReference type="PANTHER" id="PTHR30543">
    <property type="entry name" value="CHROMATE REDUCTASE"/>
    <property type="match status" value="1"/>
</dbReference>
<dbReference type="InterPro" id="IPR029039">
    <property type="entry name" value="Flavoprotein-like_sf"/>
</dbReference>
<dbReference type="STRING" id="1798494.A3C18_00850"/>
<gene>
    <name evidence="2" type="ORF">A3C18_00850</name>
</gene>